<evidence type="ECO:0000313" key="3">
    <source>
        <dbReference type="Proteomes" id="UP000427769"/>
    </source>
</evidence>
<dbReference type="RefSeq" id="WP_176603293.1">
    <property type="nucleotide sequence ID" value="NZ_AP021875.1"/>
</dbReference>
<feature type="compositionally biased region" description="Basic and acidic residues" evidence="1">
    <location>
        <begin position="198"/>
        <end position="208"/>
    </location>
</feature>
<proteinExistence type="predicted"/>
<dbReference type="Proteomes" id="UP000427769">
    <property type="component" value="Chromosome"/>
</dbReference>
<accession>A0A5K7ZB33</accession>
<organism evidence="2 3">
    <name type="scientific">Desulfosarcina widdelii</name>
    <dbReference type="NCBI Taxonomy" id="947919"/>
    <lineage>
        <taxon>Bacteria</taxon>
        <taxon>Pseudomonadati</taxon>
        <taxon>Thermodesulfobacteriota</taxon>
        <taxon>Desulfobacteria</taxon>
        <taxon>Desulfobacterales</taxon>
        <taxon>Desulfosarcinaceae</taxon>
        <taxon>Desulfosarcina</taxon>
    </lineage>
</organism>
<dbReference type="AlphaFoldDB" id="A0A5K7ZB33"/>
<gene>
    <name evidence="2" type="ORF">DSCW_30810</name>
</gene>
<dbReference type="KEGG" id="dwd:DSCW_30810"/>
<evidence type="ECO:0008006" key="4">
    <source>
        <dbReference type="Google" id="ProtNLM"/>
    </source>
</evidence>
<evidence type="ECO:0000256" key="1">
    <source>
        <dbReference type="SAM" id="MobiDB-lite"/>
    </source>
</evidence>
<sequence>MHRFSKKGKAISRLALALTVYMIGQSVAVWAGSDRIYPTGKVTLLRGDRTVGVYTREAPLPNGTILSTQGRCGIKLNDLYLVAEDQCVFSINTTGRQRHLFIRQGSVYFKTRGMKHTLTLFTPNGAISVQRIRLNAGFDDAFLKGYISVSDERSELGVAEGGSMDVFTDDGLMTIPAGKKIILAQADMDIGLPEEEPPAAREPPETEKGWSTGTKVAVGTLGVGAVAGILMGLGGGGGGGDGGGGGGSVSPSAP</sequence>
<reference evidence="2 3" key="1">
    <citation type="submission" date="2019-11" db="EMBL/GenBank/DDBJ databases">
        <title>Comparative genomics of hydrocarbon-degrading Desulfosarcina strains.</title>
        <authorList>
            <person name="Watanabe M."/>
            <person name="Kojima H."/>
            <person name="Fukui M."/>
        </authorList>
    </citation>
    <scope>NUCLEOTIDE SEQUENCE [LARGE SCALE GENOMIC DNA]</scope>
    <source>
        <strain evidence="2 3">PP31</strain>
    </source>
</reference>
<protein>
    <recommendedName>
        <fullName evidence="4">FecR protein domain-containing protein</fullName>
    </recommendedName>
</protein>
<keyword evidence="3" id="KW-1185">Reference proteome</keyword>
<feature type="region of interest" description="Disordered" evidence="1">
    <location>
        <begin position="193"/>
        <end position="212"/>
    </location>
</feature>
<evidence type="ECO:0000313" key="2">
    <source>
        <dbReference type="EMBL" id="BBO75664.1"/>
    </source>
</evidence>
<dbReference type="EMBL" id="AP021875">
    <property type="protein sequence ID" value="BBO75664.1"/>
    <property type="molecule type" value="Genomic_DNA"/>
</dbReference>
<name>A0A5K7ZB33_9BACT</name>